<dbReference type="SUPFAM" id="SSF55785">
    <property type="entry name" value="PYP-like sensor domain (PAS domain)"/>
    <property type="match status" value="1"/>
</dbReference>
<protein>
    <recommendedName>
        <fullName evidence="5">PAS fold-3 domain-containing protein</fullName>
    </recommendedName>
</protein>
<comment type="caution">
    <text evidence="1">The sequence shown here is derived from an EMBL/GenBank/DDBJ whole genome shotgun (WGS) entry which is preliminary data.</text>
</comment>
<sequence>MRHRADDHAPECADDLLNRADDAVVVGTWVWHGGAGDHVLDDGAADLLLGDASLAQTPVNLDAALDRVHAEDRCAVFRRIRQAENEGGPIVLTYRVETDEGVRWILDHGRIYAATDAAPAHGHGILIDVTHRMCAGGEASETDRAPLSPLDRAARHAIAARRAIDADGTPVLRQMVDLLMWEIGRAIARRIDRARGRLN</sequence>
<dbReference type="InterPro" id="IPR035965">
    <property type="entry name" value="PAS-like_dom_sf"/>
</dbReference>
<dbReference type="Proteomes" id="UP000321960">
    <property type="component" value="Unassembled WGS sequence"/>
</dbReference>
<dbReference type="EMBL" id="BSPK01000105">
    <property type="protein sequence ID" value="GLS66363.1"/>
    <property type="molecule type" value="Genomic_DNA"/>
</dbReference>
<name>A0A512J5T9_9HYPH</name>
<accession>A0A512J5T9</accession>
<dbReference type="AlphaFoldDB" id="A0A512J5T9"/>
<evidence type="ECO:0000313" key="2">
    <source>
        <dbReference type="EMBL" id="GLS66363.1"/>
    </source>
</evidence>
<dbReference type="RefSeq" id="WP_147026793.1">
    <property type="nucleotide sequence ID" value="NZ_BJZU01000064.1"/>
</dbReference>
<reference evidence="1 3" key="3">
    <citation type="submission" date="2019-07" db="EMBL/GenBank/DDBJ databases">
        <title>Whole genome shotgun sequence of Methylobacterium oxalidis NBRC 107715.</title>
        <authorList>
            <person name="Hosoyama A."/>
            <person name="Uohara A."/>
            <person name="Ohji S."/>
            <person name="Ichikawa N."/>
        </authorList>
    </citation>
    <scope>NUCLEOTIDE SEQUENCE [LARGE SCALE GENOMIC DNA]</scope>
    <source>
        <strain evidence="1 3">NBRC 107715</strain>
    </source>
</reference>
<dbReference type="OrthoDB" id="7992352at2"/>
<reference evidence="2" key="4">
    <citation type="submission" date="2023-01" db="EMBL/GenBank/DDBJ databases">
        <title>Draft genome sequence of Methylobacterium oxalidis strain NBRC 107715.</title>
        <authorList>
            <person name="Sun Q."/>
            <person name="Mori K."/>
        </authorList>
    </citation>
    <scope>NUCLEOTIDE SEQUENCE</scope>
    <source>
        <strain evidence="2">NBRC 107715</strain>
    </source>
</reference>
<evidence type="ECO:0000313" key="3">
    <source>
        <dbReference type="Proteomes" id="UP000321960"/>
    </source>
</evidence>
<dbReference type="Proteomes" id="UP001156856">
    <property type="component" value="Unassembled WGS sequence"/>
</dbReference>
<keyword evidence="4" id="KW-1185">Reference proteome</keyword>
<dbReference type="Gene3D" id="3.30.450.20">
    <property type="entry name" value="PAS domain"/>
    <property type="match status" value="1"/>
</dbReference>
<evidence type="ECO:0000313" key="4">
    <source>
        <dbReference type="Proteomes" id="UP001156856"/>
    </source>
</evidence>
<gene>
    <name evidence="2" type="ORF">GCM10007888_47460</name>
    <name evidence="1" type="ORF">MOX02_32570</name>
</gene>
<reference evidence="4" key="2">
    <citation type="journal article" date="2019" name="Int. J. Syst. Evol. Microbiol.">
        <title>The Global Catalogue of Microorganisms (GCM) 10K type strain sequencing project: providing services to taxonomists for standard genome sequencing and annotation.</title>
        <authorList>
            <consortium name="The Broad Institute Genomics Platform"/>
            <consortium name="The Broad Institute Genome Sequencing Center for Infectious Disease"/>
            <person name="Wu L."/>
            <person name="Ma J."/>
        </authorList>
    </citation>
    <scope>NUCLEOTIDE SEQUENCE [LARGE SCALE GENOMIC DNA]</scope>
    <source>
        <strain evidence="4">NBRC 107715</strain>
    </source>
</reference>
<evidence type="ECO:0000313" key="1">
    <source>
        <dbReference type="EMBL" id="GEP05219.1"/>
    </source>
</evidence>
<dbReference type="EMBL" id="BJZU01000064">
    <property type="protein sequence ID" value="GEP05219.1"/>
    <property type="molecule type" value="Genomic_DNA"/>
</dbReference>
<proteinExistence type="predicted"/>
<evidence type="ECO:0008006" key="5">
    <source>
        <dbReference type="Google" id="ProtNLM"/>
    </source>
</evidence>
<organism evidence="1 3">
    <name type="scientific">Methylobacterium oxalidis</name>
    <dbReference type="NCBI Taxonomy" id="944322"/>
    <lineage>
        <taxon>Bacteria</taxon>
        <taxon>Pseudomonadati</taxon>
        <taxon>Pseudomonadota</taxon>
        <taxon>Alphaproteobacteria</taxon>
        <taxon>Hyphomicrobiales</taxon>
        <taxon>Methylobacteriaceae</taxon>
        <taxon>Methylobacterium</taxon>
    </lineage>
</organism>
<reference evidence="2" key="1">
    <citation type="journal article" date="2014" name="Int. J. Syst. Evol. Microbiol.">
        <title>Complete genome of a new Firmicutes species belonging to the dominant human colonic microbiota ('Ruminococcus bicirculans') reveals two chromosomes and a selective capacity to utilize plant glucans.</title>
        <authorList>
            <consortium name="NISC Comparative Sequencing Program"/>
            <person name="Wegmann U."/>
            <person name="Louis P."/>
            <person name="Goesmann A."/>
            <person name="Henrissat B."/>
            <person name="Duncan S.H."/>
            <person name="Flint H.J."/>
        </authorList>
    </citation>
    <scope>NUCLEOTIDE SEQUENCE</scope>
    <source>
        <strain evidence="2">NBRC 107715</strain>
    </source>
</reference>